<dbReference type="Proteomes" id="UP001497700">
    <property type="component" value="Unassembled WGS sequence"/>
</dbReference>
<comment type="caution">
    <text evidence="1">The sequence shown here is derived from an EMBL/GenBank/DDBJ whole genome shotgun (WGS) entry which is preliminary data.</text>
</comment>
<protein>
    <submittedName>
        <fullName evidence="1">Uncharacterized protein</fullName>
    </submittedName>
</protein>
<proteinExistence type="predicted"/>
<dbReference type="EMBL" id="MU393570">
    <property type="protein sequence ID" value="KAI4860855.1"/>
    <property type="molecule type" value="Genomic_DNA"/>
</dbReference>
<sequence>MAPEAQTKDNYEREAEDSRQNSSSETAKSETPNLVNDDDAEYENNKQRALVVADGTVQAEKFSENGGKQLSEGLQQAVEDLPQQKIIAVVASITTGDIDYVRQYLESSPERHILLYANEDTLHIAARGPYSDILELLPEKGANPNAFNSRARAPLVVAALWGRLKNVELLLDFRADVQLECVRNKITVLAVDFARDLQINTETRSSCSDDGYSKDTLESADQRDQDRKKIVTLLESLSDIHRYTMGSFEFTRNMDQLTCTIEFELQNETKTIGVLYNSQPWSVVTAMSGGREQATHETNNRIPGEIWTDKALRLCEYIGYNLVPNITRDRGRTGRYNACHAEKQLIAFFIHENGLLPRETDETLGLEKMNLNEPSDQEHDRNESKRSPESSAPLTTPKRATIMVSRQPCEDCEDFTEWVNNFFKVDIRLVYRYRGYYCGFCP</sequence>
<organism evidence="1 2">
    <name type="scientific">Hypoxylon rubiginosum</name>
    <dbReference type="NCBI Taxonomy" id="110542"/>
    <lineage>
        <taxon>Eukaryota</taxon>
        <taxon>Fungi</taxon>
        <taxon>Dikarya</taxon>
        <taxon>Ascomycota</taxon>
        <taxon>Pezizomycotina</taxon>
        <taxon>Sordariomycetes</taxon>
        <taxon>Xylariomycetidae</taxon>
        <taxon>Xylariales</taxon>
        <taxon>Hypoxylaceae</taxon>
        <taxon>Hypoxylon</taxon>
    </lineage>
</organism>
<keyword evidence="2" id="KW-1185">Reference proteome</keyword>
<name>A0ACB9YQ03_9PEZI</name>
<reference evidence="1 2" key="1">
    <citation type="journal article" date="2022" name="New Phytol.">
        <title>Ecological generalism drives hyperdiversity of secondary metabolite gene clusters in xylarialean endophytes.</title>
        <authorList>
            <person name="Franco M.E.E."/>
            <person name="Wisecaver J.H."/>
            <person name="Arnold A.E."/>
            <person name="Ju Y.M."/>
            <person name="Slot J.C."/>
            <person name="Ahrendt S."/>
            <person name="Moore L.P."/>
            <person name="Eastman K.E."/>
            <person name="Scott K."/>
            <person name="Konkel Z."/>
            <person name="Mondo S.J."/>
            <person name="Kuo A."/>
            <person name="Hayes R.D."/>
            <person name="Haridas S."/>
            <person name="Andreopoulos B."/>
            <person name="Riley R."/>
            <person name="LaButti K."/>
            <person name="Pangilinan J."/>
            <person name="Lipzen A."/>
            <person name="Amirebrahimi M."/>
            <person name="Yan J."/>
            <person name="Adam C."/>
            <person name="Keymanesh K."/>
            <person name="Ng V."/>
            <person name="Louie K."/>
            <person name="Northen T."/>
            <person name="Drula E."/>
            <person name="Henrissat B."/>
            <person name="Hsieh H.M."/>
            <person name="Youens-Clark K."/>
            <person name="Lutzoni F."/>
            <person name="Miadlikowska J."/>
            <person name="Eastwood D.C."/>
            <person name="Hamelin R.C."/>
            <person name="Grigoriev I.V."/>
            <person name="U'Ren J.M."/>
        </authorList>
    </citation>
    <scope>NUCLEOTIDE SEQUENCE [LARGE SCALE GENOMIC DNA]</scope>
    <source>
        <strain evidence="1 2">CBS 119005</strain>
    </source>
</reference>
<evidence type="ECO:0000313" key="1">
    <source>
        <dbReference type="EMBL" id="KAI4860855.1"/>
    </source>
</evidence>
<gene>
    <name evidence="1" type="ORF">F4820DRAFT_465323</name>
</gene>
<accession>A0ACB9YQ03</accession>
<evidence type="ECO:0000313" key="2">
    <source>
        <dbReference type="Proteomes" id="UP001497700"/>
    </source>
</evidence>